<keyword evidence="5 8" id="KW-1133">Transmembrane helix</keyword>
<evidence type="ECO:0000256" key="4">
    <source>
        <dbReference type="ARBA" id="ARBA00022692"/>
    </source>
</evidence>
<comment type="similarity">
    <text evidence="2">Belongs to the MscS (TC 1.A.23) family.</text>
</comment>
<sequence length="470" mass="51526">MKDFWRAPLRGVIFLVAITGSTLAQDRTTSPLEPTPVSPERIAVGDVADDEQIARRLTAILQSTSWFESVAVDVRDGVVFLDGLTDSPEHLAWAEQLAQRTEDVVAVVNRMTVLERAWWDFSPALAELRLLRAKIIRSLPLIVFSVFILFLSWWGTKAVARLARTSFEGRYGSALMVAIVARLVALPIFLIGLYIVLQVAGLTSLALTLLGGTGLMGVVIGFAFRDIAENLLASILLSLRRPFRPNDLIEVTGQIGIVQRMNTRCTVLMTMDGNHVQIPNATIFKNTIINYTANPNRRSDFVVGIGYDDSITAAQELIAQMLSEHPAVLNDPEPMVLVEVLGASTVNLRIYYWFDASRYGLAKLKSSLQRLTKRKLTDANISMPDEAREVVFPQGVPINMAPPPTGSTSAVSPSIPTPDPAPPAPPPDQENYAEEPVSMDAEGHLHSEAREVQEQAATAPTPEEGEDLLR</sequence>
<organism evidence="11 12">
    <name type="scientific">Synoicihabitans lomoniglobus</name>
    <dbReference type="NCBI Taxonomy" id="2909285"/>
    <lineage>
        <taxon>Bacteria</taxon>
        <taxon>Pseudomonadati</taxon>
        <taxon>Verrucomicrobiota</taxon>
        <taxon>Opitutia</taxon>
        <taxon>Opitutales</taxon>
        <taxon>Opitutaceae</taxon>
        <taxon>Synoicihabitans</taxon>
    </lineage>
</organism>
<keyword evidence="9" id="KW-0732">Signal</keyword>
<proteinExistence type="inferred from homology"/>
<dbReference type="Pfam" id="PF04972">
    <property type="entry name" value="BON"/>
    <property type="match status" value="1"/>
</dbReference>
<evidence type="ECO:0000256" key="2">
    <source>
        <dbReference type="ARBA" id="ARBA00008017"/>
    </source>
</evidence>
<evidence type="ECO:0000259" key="10">
    <source>
        <dbReference type="PROSITE" id="PS50914"/>
    </source>
</evidence>
<feature type="region of interest" description="Disordered" evidence="7">
    <location>
        <begin position="395"/>
        <end position="470"/>
    </location>
</feature>
<dbReference type="InterPro" id="IPR006686">
    <property type="entry name" value="MscS_channel_CS"/>
</dbReference>
<dbReference type="InterPro" id="IPR007055">
    <property type="entry name" value="BON_dom"/>
</dbReference>
<gene>
    <name evidence="11" type="ORF">PXH66_19795</name>
</gene>
<keyword evidence="6 8" id="KW-0472">Membrane</keyword>
<dbReference type="Gene3D" id="3.30.70.100">
    <property type="match status" value="1"/>
</dbReference>
<name>A0AAE9ZUL0_9BACT</name>
<dbReference type="GO" id="GO:0008381">
    <property type="term" value="F:mechanosensitive monoatomic ion channel activity"/>
    <property type="evidence" value="ECO:0007669"/>
    <property type="project" value="InterPro"/>
</dbReference>
<feature type="chain" id="PRO_5042052038" evidence="9">
    <location>
        <begin position="25"/>
        <end position="470"/>
    </location>
</feature>
<comment type="subcellular location">
    <subcellularLocation>
        <location evidence="1">Cell membrane</location>
        <topology evidence="1">Multi-pass membrane protein</topology>
    </subcellularLocation>
</comment>
<feature type="transmembrane region" description="Helical" evidence="8">
    <location>
        <begin position="175"/>
        <end position="196"/>
    </location>
</feature>
<accession>A0AAE9ZUL0</accession>
<dbReference type="Gene3D" id="3.30.1340.30">
    <property type="match status" value="1"/>
</dbReference>
<evidence type="ECO:0000256" key="7">
    <source>
        <dbReference type="SAM" id="MobiDB-lite"/>
    </source>
</evidence>
<dbReference type="Proteomes" id="UP001218638">
    <property type="component" value="Chromosome"/>
</dbReference>
<dbReference type="PANTHER" id="PTHR30221">
    <property type="entry name" value="SMALL-CONDUCTANCE MECHANOSENSITIVE CHANNEL"/>
    <property type="match status" value="1"/>
</dbReference>
<dbReference type="PROSITE" id="PS01246">
    <property type="entry name" value="UPF0003"/>
    <property type="match status" value="1"/>
</dbReference>
<dbReference type="SUPFAM" id="SSF50182">
    <property type="entry name" value="Sm-like ribonucleoproteins"/>
    <property type="match status" value="1"/>
</dbReference>
<feature type="compositionally biased region" description="Pro residues" evidence="7">
    <location>
        <begin position="415"/>
        <end position="428"/>
    </location>
</feature>
<evidence type="ECO:0000256" key="9">
    <source>
        <dbReference type="SAM" id="SignalP"/>
    </source>
</evidence>
<dbReference type="Gene3D" id="2.30.30.60">
    <property type="match status" value="1"/>
</dbReference>
<evidence type="ECO:0000256" key="6">
    <source>
        <dbReference type="ARBA" id="ARBA00023136"/>
    </source>
</evidence>
<dbReference type="SUPFAM" id="SSF82861">
    <property type="entry name" value="Mechanosensitive channel protein MscS (YggB), transmembrane region"/>
    <property type="match status" value="1"/>
</dbReference>
<dbReference type="RefSeq" id="WP_330930777.1">
    <property type="nucleotide sequence ID" value="NZ_CP119075.1"/>
</dbReference>
<evidence type="ECO:0000313" key="11">
    <source>
        <dbReference type="EMBL" id="WED64591.1"/>
    </source>
</evidence>
<dbReference type="Gene3D" id="1.10.287.1260">
    <property type="match status" value="1"/>
</dbReference>
<feature type="domain" description="BON" evidence="10">
    <location>
        <begin position="49"/>
        <end position="115"/>
    </location>
</feature>
<dbReference type="AlphaFoldDB" id="A0AAE9ZUL0"/>
<keyword evidence="3" id="KW-1003">Cell membrane</keyword>
<dbReference type="InterPro" id="IPR045275">
    <property type="entry name" value="MscS_archaea/bacteria_type"/>
</dbReference>
<evidence type="ECO:0000256" key="3">
    <source>
        <dbReference type="ARBA" id="ARBA00022475"/>
    </source>
</evidence>
<dbReference type="PANTHER" id="PTHR30221:SF1">
    <property type="entry name" value="SMALL-CONDUCTANCE MECHANOSENSITIVE CHANNEL"/>
    <property type="match status" value="1"/>
</dbReference>
<evidence type="ECO:0000256" key="5">
    <source>
        <dbReference type="ARBA" id="ARBA00022989"/>
    </source>
</evidence>
<dbReference type="InterPro" id="IPR010920">
    <property type="entry name" value="LSM_dom_sf"/>
</dbReference>
<feature type="signal peptide" evidence="9">
    <location>
        <begin position="1"/>
        <end position="24"/>
    </location>
</feature>
<reference evidence="11" key="1">
    <citation type="submission" date="2023-03" db="EMBL/GenBank/DDBJ databases">
        <title>Lomoglobus Profundus gen. nov., sp. nov., a novel member of the phylum Verrucomicrobia, isolated from deep-marine sediment of South China Sea.</title>
        <authorList>
            <person name="Ahmad T."/>
            <person name="Ishaq S.E."/>
            <person name="Wang F."/>
        </authorList>
    </citation>
    <scope>NUCLEOTIDE SEQUENCE</scope>
    <source>
        <strain evidence="11">LMO-M01</strain>
    </source>
</reference>
<dbReference type="GO" id="GO:0005886">
    <property type="term" value="C:plasma membrane"/>
    <property type="evidence" value="ECO:0007669"/>
    <property type="project" value="UniProtKB-SubCell"/>
</dbReference>
<dbReference type="EMBL" id="CP119075">
    <property type="protein sequence ID" value="WED64591.1"/>
    <property type="molecule type" value="Genomic_DNA"/>
</dbReference>
<dbReference type="PROSITE" id="PS50914">
    <property type="entry name" value="BON"/>
    <property type="match status" value="1"/>
</dbReference>
<dbReference type="InterPro" id="IPR011066">
    <property type="entry name" value="MscS_channel_C_sf"/>
</dbReference>
<dbReference type="InterPro" id="IPR049278">
    <property type="entry name" value="MS_channel_C"/>
</dbReference>
<feature type="transmembrane region" description="Helical" evidence="8">
    <location>
        <begin position="135"/>
        <end position="154"/>
    </location>
</feature>
<dbReference type="Pfam" id="PF21082">
    <property type="entry name" value="MS_channel_3rd"/>
    <property type="match status" value="1"/>
</dbReference>
<evidence type="ECO:0000256" key="1">
    <source>
        <dbReference type="ARBA" id="ARBA00004651"/>
    </source>
</evidence>
<evidence type="ECO:0000313" key="12">
    <source>
        <dbReference type="Proteomes" id="UP001218638"/>
    </source>
</evidence>
<dbReference type="SUPFAM" id="SSF82689">
    <property type="entry name" value="Mechanosensitive channel protein MscS (YggB), C-terminal domain"/>
    <property type="match status" value="1"/>
</dbReference>
<evidence type="ECO:0000256" key="8">
    <source>
        <dbReference type="SAM" id="Phobius"/>
    </source>
</evidence>
<dbReference type="InterPro" id="IPR011014">
    <property type="entry name" value="MscS_channel_TM-2"/>
</dbReference>
<feature type="compositionally biased region" description="Basic and acidic residues" evidence="7">
    <location>
        <begin position="441"/>
        <end position="453"/>
    </location>
</feature>
<dbReference type="KEGG" id="slom:PXH66_19795"/>
<keyword evidence="12" id="KW-1185">Reference proteome</keyword>
<dbReference type="InterPro" id="IPR023408">
    <property type="entry name" value="MscS_beta-dom_sf"/>
</dbReference>
<feature type="transmembrane region" description="Helical" evidence="8">
    <location>
        <begin position="202"/>
        <end position="224"/>
    </location>
</feature>
<dbReference type="InterPro" id="IPR006685">
    <property type="entry name" value="MscS_channel_2nd"/>
</dbReference>
<protein>
    <submittedName>
        <fullName evidence="11">Mechanosensitive ion channel family protein</fullName>
    </submittedName>
</protein>
<keyword evidence="4 8" id="KW-0812">Transmembrane</keyword>
<dbReference type="Pfam" id="PF00924">
    <property type="entry name" value="MS_channel_2nd"/>
    <property type="match status" value="1"/>
</dbReference>